<protein>
    <submittedName>
        <fullName evidence="1">Uncharacterized protein</fullName>
    </submittedName>
</protein>
<sequence length="252" mass="27317">MGRVGIGVVVAHSMEEAVACALVVNGGDMVLVVVFHEREVNGLVGVCALAVNGDDEEESILAAEVVNILEEEESVLAEVENILEKEESIQVTEVVSVFVEEEESILEAEVAAHMKLEVVSMMVVVAVRGKKVVGYIYEVDAGELVADIRETVEDAYDWVAGGHEPVVERVGDTYAWVAGGHEMVEDYSEWAMGDHDGVAAEGEMVAVVHDGVVLEVDLVVDRLVVVARSKNTAEDYNHHIDYLLQPLLPLLL</sequence>
<name>A0A8S0S7F9_OLEEU</name>
<dbReference type="EMBL" id="CACTIH010003967">
    <property type="protein sequence ID" value="CAA2988056.1"/>
    <property type="molecule type" value="Genomic_DNA"/>
</dbReference>
<accession>A0A8S0S7F9</accession>
<dbReference type="Gramene" id="OE9A064148T1">
    <property type="protein sequence ID" value="OE9A064148C1"/>
    <property type="gene ID" value="OE9A064148"/>
</dbReference>
<dbReference type="AlphaFoldDB" id="A0A8S0S7F9"/>
<organism evidence="1 2">
    <name type="scientific">Olea europaea subsp. europaea</name>
    <dbReference type="NCBI Taxonomy" id="158383"/>
    <lineage>
        <taxon>Eukaryota</taxon>
        <taxon>Viridiplantae</taxon>
        <taxon>Streptophyta</taxon>
        <taxon>Embryophyta</taxon>
        <taxon>Tracheophyta</taxon>
        <taxon>Spermatophyta</taxon>
        <taxon>Magnoliopsida</taxon>
        <taxon>eudicotyledons</taxon>
        <taxon>Gunneridae</taxon>
        <taxon>Pentapetalae</taxon>
        <taxon>asterids</taxon>
        <taxon>lamiids</taxon>
        <taxon>Lamiales</taxon>
        <taxon>Oleaceae</taxon>
        <taxon>Oleeae</taxon>
        <taxon>Olea</taxon>
    </lineage>
</organism>
<evidence type="ECO:0000313" key="2">
    <source>
        <dbReference type="Proteomes" id="UP000594638"/>
    </source>
</evidence>
<evidence type="ECO:0000313" key="1">
    <source>
        <dbReference type="EMBL" id="CAA2988056.1"/>
    </source>
</evidence>
<gene>
    <name evidence="1" type="ORF">OLEA9_A064148</name>
</gene>
<keyword evidence="2" id="KW-1185">Reference proteome</keyword>
<comment type="caution">
    <text evidence="1">The sequence shown here is derived from an EMBL/GenBank/DDBJ whole genome shotgun (WGS) entry which is preliminary data.</text>
</comment>
<reference evidence="1 2" key="1">
    <citation type="submission" date="2019-12" db="EMBL/GenBank/DDBJ databases">
        <authorList>
            <person name="Alioto T."/>
            <person name="Alioto T."/>
            <person name="Gomez Garrido J."/>
        </authorList>
    </citation>
    <scope>NUCLEOTIDE SEQUENCE [LARGE SCALE GENOMIC DNA]</scope>
</reference>
<dbReference type="Proteomes" id="UP000594638">
    <property type="component" value="Unassembled WGS sequence"/>
</dbReference>
<proteinExistence type="predicted"/>